<evidence type="ECO:0000256" key="3">
    <source>
        <dbReference type="ARBA" id="ARBA00022741"/>
    </source>
</evidence>
<evidence type="ECO:0000256" key="2">
    <source>
        <dbReference type="ARBA" id="ARBA00022723"/>
    </source>
</evidence>
<evidence type="ECO:0000256" key="5">
    <source>
        <dbReference type="ARBA" id="ARBA00022840"/>
    </source>
</evidence>
<evidence type="ECO:0000256" key="6">
    <source>
        <dbReference type="HAMAP-Rule" id="MF_01633"/>
    </source>
</evidence>
<keyword evidence="5 6" id="KW-0067">ATP-binding</keyword>
<dbReference type="PANTHER" id="PTHR42914">
    <property type="entry name" value="7-CYANO-7-DEAZAGUANINE SYNTHASE"/>
    <property type="match status" value="1"/>
</dbReference>
<keyword evidence="3 6" id="KW-0547">Nucleotide-binding</keyword>
<keyword evidence="4 6" id="KW-0862">Zinc</keyword>
<gene>
    <name evidence="6 7" type="primary">queC</name>
    <name evidence="7" type="ORF">KZO38_00535</name>
</gene>
<dbReference type="GO" id="GO:0016874">
    <property type="term" value="F:ligase activity"/>
    <property type="evidence" value="ECO:0007669"/>
    <property type="project" value="UniProtKB-KW"/>
</dbReference>
<keyword evidence="8" id="KW-1185">Reference proteome</keyword>
<name>A0ABS6Y9M3_9BACT</name>
<dbReference type="EC" id="6.3.4.20" evidence="6"/>
<dbReference type="NCBIfam" id="TIGR00364">
    <property type="entry name" value="7-cyano-7-deazaguanine synthase QueC"/>
    <property type="match status" value="1"/>
</dbReference>
<comment type="catalytic activity">
    <reaction evidence="6">
        <text>7-carboxy-7-carbaguanine + NH4(+) + 2 ATP = 7-cyano-7-carbaguanine + 2 AMP + 2 diphosphate + 2 H(+)</text>
        <dbReference type="Rhea" id="RHEA:27982"/>
        <dbReference type="ChEBI" id="CHEBI:15378"/>
        <dbReference type="ChEBI" id="CHEBI:28938"/>
        <dbReference type="ChEBI" id="CHEBI:30616"/>
        <dbReference type="ChEBI" id="CHEBI:33019"/>
        <dbReference type="ChEBI" id="CHEBI:45075"/>
        <dbReference type="ChEBI" id="CHEBI:61036"/>
        <dbReference type="ChEBI" id="CHEBI:456215"/>
        <dbReference type="EC" id="6.3.4.20"/>
    </reaction>
</comment>
<comment type="similarity">
    <text evidence="6">Belongs to the QueC family.</text>
</comment>
<comment type="function">
    <text evidence="6">Catalyzes the ATP-dependent conversion of 7-carboxy-7-deazaguanine (CDG) to 7-cyano-7-deazaguanine (preQ(0)).</text>
</comment>
<feature type="binding site" evidence="6">
    <location>
        <position position="194"/>
    </location>
    <ligand>
        <name>Zn(2+)</name>
        <dbReference type="ChEBI" id="CHEBI:29105"/>
    </ligand>
</feature>
<keyword evidence="1 6" id="KW-0436">Ligase</keyword>
<sequence length="222" mass="24570">MKDSIIIVSGGMDSITLLYDKKDEIALGISFNYGSNHNNKEIPFAKMHCERLGIQHITINLDFMHQYFKSSLLEGAEKIPEGHYASDNMKSTVVPFRNGIMLSIAIGIAESNGLKKVFIANHGGDHTIYPDCRNEFIKAMDQASQAGTFVNVSIEAPYTHITKGDIAKIGKKLNIDFAETWSCYKGEEHHCGVCGTCLERKEALQEAGIKDTTIYSENSSSK</sequence>
<dbReference type="InterPro" id="IPR018317">
    <property type="entry name" value="QueC"/>
</dbReference>
<dbReference type="CDD" id="cd01995">
    <property type="entry name" value="QueC-like"/>
    <property type="match status" value="1"/>
</dbReference>
<protein>
    <recommendedName>
        <fullName evidence="6">7-cyano-7-deazaguanine synthase</fullName>
        <ecNumber evidence="6">6.3.4.20</ecNumber>
    </recommendedName>
    <alternativeName>
        <fullName evidence="6">7-cyano-7-carbaguanine synthase</fullName>
    </alternativeName>
    <alternativeName>
        <fullName evidence="6">PreQ(0) synthase</fullName>
    </alternativeName>
    <alternativeName>
        <fullName evidence="6">Queuosine biosynthesis protein QueC</fullName>
    </alternativeName>
</protein>
<dbReference type="Proteomes" id="UP000788426">
    <property type="component" value="Unassembled WGS sequence"/>
</dbReference>
<evidence type="ECO:0000256" key="1">
    <source>
        <dbReference type="ARBA" id="ARBA00022598"/>
    </source>
</evidence>
<feature type="binding site" evidence="6">
    <location>
        <position position="191"/>
    </location>
    <ligand>
        <name>Zn(2+)</name>
        <dbReference type="ChEBI" id="CHEBI:29105"/>
    </ligand>
</feature>
<evidence type="ECO:0000313" key="7">
    <source>
        <dbReference type="EMBL" id="MBW4768257.1"/>
    </source>
</evidence>
<evidence type="ECO:0000256" key="4">
    <source>
        <dbReference type="ARBA" id="ARBA00022833"/>
    </source>
</evidence>
<dbReference type="RefSeq" id="WP_219478916.1">
    <property type="nucleotide sequence ID" value="NZ_JABZTC010000006.1"/>
</dbReference>
<feature type="binding site" evidence="6">
    <location>
        <position position="197"/>
    </location>
    <ligand>
        <name>Zn(2+)</name>
        <dbReference type="ChEBI" id="CHEBI:29105"/>
    </ligand>
</feature>
<comment type="cofactor">
    <cofactor evidence="6">
        <name>Zn(2+)</name>
        <dbReference type="ChEBI" id="CHEBI:29105"/>
    </cofactor>
    <text evidence="6">Binds 1 zinc ion per subunit.</text>
</comment>
<dbReference type="EMBL" id="JAHXCT010000001">
    <property type="protein sequence ID" value="MBW4768257.1"/>
    <property type="molecule type" value="Genomic_DNA"/>
</dbReference>
<dbReference type="PIRSF" id="PIRSF006293">
    <property type="entry name" value="ExsB"/>
    <property type="match status" value="1"/>
</dbReference>
<dbReference type="HAMAP" id="MF_01633">
    <property type="entry name" value="QueC"/>
    <property type="match status" value="1"/>
</dbReference>
<keyword evidence="2 6" id="KW-0479">Metal-binding</keyword>
<dbReference type="PANTHER" id="PTHR42914:SF1">
    <property type="entry name" value="7-CYANO-7-DEAZAGUANINE SYNTHASE"/>
    <property type="match status" value="1"/>
</dbReference>
<evidence type="ECO:0000313" key="8">
    <source>
        <dbReference type="Proteomes" id="UP000788426"/>
    </source>
</evidence>
<keyword evidence="6" id="KW-0671">Queuosine biosynthesis</keyword>
<feature type="binding site" evidence="6">
    <location>
        <begin position="8"/>
        <end position="18"/>
    </location>
    <ligand>
        <name>ATP</name>
        <dbReference type="ChEBI" id="CHEBI:30616"/>
    </ligand>
</feature>
<organism evidence="7 8">
    <name type="scientific">Hoylesella nanceiensis</name>
    <dbReference type="NCBI Taxonomy" id="425941"/>
    <lineage>
        <taxon>Bacteria</taxon>
        <taxon>Pseudomonadati</taxon>
        <taxon>Bacteroidota</taxon>
        <taxon>Bacteroidia</taxon>
        <taxon>Bacteroidales</taxon>
        <taxon>Prevotellaceae</taxon>
        <taxon>Hoylesella</taxon>
    </lineage>
</organism>
<accession>A0ABS6Y9M3</accession>
<proteinExistence type="inferred from homology"/>
<dbReference type="Pfam" id="PF06508">
    <property type="entry name" value="QueC"/>
    <property type="match status" value="1"/>
</dbReference>
<feature type="binding site" evidence="6">
    <location>
        <position position="183"/>
    </location>
    <ligand>
        <name>Zn(2+)</name>
        <dbReference type="ChEBI" id="CHEBI:29105"/>
    </ligand>
</feature>
<comment type="caution">
    <text evidence="7">The sequence shown here is derived from an EMBL/GenBank/DDBJ whole genome shotgun (WGS) entry which is preliminary data.</text>
</comment>
<reference evidence="7 8" key="1">
    <citation type="submission" date="2021-07" db="EMBL/GenBank/DDBJ databases">
        <title>Genomic diversity and antimicrobial resistance of Prevotella spp. isolated from chronic lung disease airways.</title>
        <authorList>
            <person name="Webb K.A."/>
            <person name="Olagoke O.S."/>
            <person name="Baird T."/>
            <person name="Neill J."/>
            <person name="Pham A."/>
            <person name="Wells T.J."/>
            <person name="Ramsay K.A."/>
            <person name="Bell S.C."/>
            <person name="Sarovich D.S."/>
            <person name="Price E.P."/>
        </authorList>
    </citation>
    <scope>NUCLEOTIDE SEQUENCE [LARGE SCALE GENOMIC DNA]</scope>
    <source>
        <strain evidence="7 8">SCHI0011.S.12</strain>
    </source>
</reference>
<comment type="pathway">
    <text evidence="6">Purine metabolism; 7-cyano-7-deazaguanine biosynthesis.</text>
</comment>